<dbReference type="InterPro" id="IPR023214">
    <property type="entry name" value="HAD_sf"/>
</dbReference>
<keyword evidence="6" id="KW-1185">Reference proteome</keyword>
<dbReference type="Gene3D" id="3.40.50.1000">
    <property type="entry name" value="HAD superfamily/HAD-like"/>
    <property type="match status" value="1"/>
</dbReference>
<reference evidence="5 6" key="1">
    <citation type="submission" date="2019-11" db="EMBL/GenBank/DDBJ databases">
        <authorList>
            <person name="Criscuolo A."/>
        </authorList>
    </citation>
    <scope>NUCLEOTIDE SEQUENCE [LARGE SCALE GENOMIC DNA]</scope>
    <source>
        <strain evidence="5">CIP111667</strain>
    </source>
</reference>
<accession>A0A7M4DN94</accession>
<dbReference type="Gene3D" id="1.20.120.1600">
    <property type="match status" value="1"/>
</dbReference>
<dbReference type="RefSeq" id="WP_156742279.1">
    <property type="nucleotide sequence ID" value="NZ_CACRYJ010000053.1"/>
</dbReference>
<dbReference type="Pfam" id="PF00702">
    <property type="entry name" value="Hydrolase"/>
    <property type="match status" value="1"/>
</dbReference>
<dbReference type="Proteomes" id="UP000419743">
    <property type="component" value="Unassembled WGS sequence"/>
</dbReference>
<comment type="caution">
    <text evidence="5">The sequence shown here is derived from an EMBL/GenBank/DDBJ whole genome shotgun (WGS) entry which is preliminary data.</text>
</comment>
<evidence type="ECO:0000313" key="6">
    <source>
        <dbReference type="Proteomes" id="UP000419743"/>
    </source>
</evidence>
<feature type="region of interest" description="Disordered" evidence="4">
    <location>
        <begin position="216"/>
        <end position="237"/>
    </location>
</feature>
<evidence type="ECO:0000256" key="3">
    <source>
        <dbReference type="ARBA" id="ARBA00022842"/>
    </source>
</evidence>
<dbReference type="InterPro" id="IPR036412">
    <property type="entry name" value="HAD-like_sf"/>
</dbReference>
<keyword evidence="2 5" id="KW-0378">Hydrolase</keyword>
<evidence type="ECO:0000256" key="2">
    <source>
        <dbReference type="ARBA" id="ARBA00022801"/>
    </source>
</evidence>
<gene>
    <name evidence="5" type="primary">yjjG</name>
    <name evidence="5" type="ORF">HALOF300_03624</name>
</gene>
<dbReference type="GO" id="GO:0008253">
    <property type="term" value="F:5'-nucleotidase activity"/>
    <property type="evidence" value="ECO:0007669"/>
    <property type="project" value="UniProtKB-EC"/>
</dbReference>
<dbReference type="SFLD" id="SFLDG01129">
    <property type="entry name" value="C1.5:_HAD__Beta-PGM__Phosphata"/>
    <property type="match status" value="1"/>
</dbReference>
<name>A0A7M4DN94_9MICO</name>
<dbReference type="NCBIfam" id="TIGR01549">
    <property type="entry name" value="HAD-SF-IA-v1"/>
    <property type="match status" value="1"/>
</dbReference>
<evidence type="ECO:0000313" key="5">
    <source>
        <dbReference type="EMBL" id="VZO38904.1"/>
    </source>
</evidence>
<dbReference type="InterPro" id="IPR051400">
    <property type="entry name" value="HAD-like_hydrolase"/>
</dbReference>
<sequence length="254" mass="27389">MPDGGADVPRRVIRGVLFDIDDTLVDTRSAFAAALGEVAAEFLPGVPPEDYPRLLATWRADTGRYYQAFTRGEIGHLDQRRARVDQLHEVYDGPPLDDATFLRWNERYDEAFERAWTAFDDAVPTVTAARRAGLRTGSLSNALAAMQRVKLAVTGLDGLAPLLVSLDTFGVGKPDSRVFLEACRMLGTAPEETIYVGDELDTDGRGAQRAGLRGVWLDRPGGRRGGPHDEDPDGAAAGGIAVISGLGDLPALWS</sequence>
<proteinExistence type="predicted"/>
<dbReference type="AlphaFoldDB" id="A0A7M4DN94"/>
<dbReference type="PANTHER" id="PTHR46470:SF4">
    <property type="entry name" value="5-AMINO-6-(5-PHOSPHO-D-RIBITYLAMINO)URACIL PHOSPHATASE YIGB"/>
    <property type="match status" value="1"/>
</dbReference>
<comment type="cofactor">
    <cofactor evidence="1">
        <name>Mg(2+)</name>
        <dbReference type="ChEBI" id="CHEBI:18420"/>
    </cofactor>
</comment>
<dbReference type="GO" id="GO:0044281">
    <property type="term" value="P:small molecule metabolic process"/>
    <property type="evidence" value="ECO:0007669"/>
    <property type="project" value="UniProtKB-ARBA"/>
</dbReference>
<protein>
    <submittedName>
        <fullName evidence="5">Pyrimidine 5'-nucleotidase YjjG</fullName>
        <ecNumber evidence="5">3.1.3.5</ecNumber>
    </submittedName>
</protein>
<dbReference type="SFLD" id="SFLDS00003">
    <property type="entry name" value="Haloacid_Dehalogenase"/>
    <property type="match status" value="1"/>
</dbReference>
<keyword evidence="3" id="KW-0460">Magnesium</keyword>
<dbReference type="PRINTS" id="PR00413">
    <property type="entry name" value="HADHALOGNASE"/>
</dbReference>
<dbReference type="SUPFAM" id="SSF56784">
    <property type="entry name" value="HAD-like"/>
    <property type="match status" value="1"/>
</dbReference>
<evidence type="ECO:0000256" key="1">
    <source>
        <dbReference type="ARBA" id="ARBA00001946"/>
    </source>
</evidence>
<dbReference type="EC" id="3.1.3.5" evidence="5"/>
<dbReference type="EMBL" id="CACRYJ010000053">
    <property type="protein sequence ID" value="VZO38904.1"/>
    <property type="molecule type" value="Genomic_DNA"/>
</dbReference>
<dbReference type="InterPro" id="IPR006439">
    <property type="entry name" value="HAD-SF_hydro_IA"/>
</dbReference>
<evidence type="ECO:0000256" key="4">
    <source>
        <dbReference type="SAM" id="MobiDB-lite"/>
    </source>
</evidence>
<dbReference type="PANTHER" id="PTHR46470">
    <property type="entry name" value="N-ACYLNEURAMINATE-9-PHOSPHATASE"/>
    <property type="match status" value="1"/>
</dbReference>
<organism evidence="5 6">
    <name type="scientific">Occultella aeris</name>
    <dbReference type="NCBI Taxonomy" id="2761496"/>
    <lineage>
        <taxon>Bacteria</taxon>
        <taxon>Bacillati</taxon>
        <taxon>Actinomycetota</taxon>
        <taxon>Actinomycetes</taxon>
        <taxon>Micrococcales</taxon>
        <taxon>Ruaniaceae</taxon>
        <taxon>Occultella</taxon>
    </lineage>
</organism>